<gene>
    <name evidence="2" type="ORF">EV421DRAFT_1865315</name>
</gene>
<evidence type="ECO:0008006" key="4">
    <source>
        <dbReference type="Google" id="ProtNLM"/>
    </source>
</evidence>
<dbReference type="AlphaFoldDB" id="A0AA39IU95"/>
<feature type="chain" id="PRO_5041245214" description="Secreted protein" evidence="1">
    <location>
        <begin position="21"/>
        <end position="103"/>
    </location>
</feature>
<keyword evidence="1" id="KW-0732">Signal</keyword>
<dbReference type="Proteomes" id="UP001175226">
    <property type="component" value="Unassembled WGS sequence"/>
</dbReference>
<evidence type="ECO:0000256" key="1">
    <source>
        <dbReference type="SAM" id="SignalP"/>
    </source>
</evidence>
<name>A0AA39IU95_9AGAR</name>
<proteinExistence type="predicted"/>
<evidence type="ECO:0000313" key="2">
    <source>
        <dbReference type="EMBL" id="KAK0429627.1"/>
    </source>
</evidence>
<feature type="signal peptide" evidence="1">
    <location>
        <begin position="1"/>
        <end position="20"/>
    </location>
</feature>
<protein>
    <recommendedName>
        <fullName evidence="4">Secreted protein</fullName>
    </recommendedName>
</protein>
<reference evidence="2" key="1">
    <citation type="submission" date="2023-06" db="EMBL/GenBank/DDBJ databases">
        <authorList>
            <consortium name="Lawrence Berkeley National Laboratory"/>
            <person name="Ahrendt S."/>
            <person name="Sahu N."/>
            <person name="Indic B."/>
            <person name="Wong-Bajracharya J."/>
            <person name="Merenyi Z."/>
            <person name="Ke H.-M."/>
            <person name="Monk M."/>
            <person name="Kocsube S."/>
            <person name="Drula E."/>
            <person name="Lipzen A."/>
            <person name="Balint B."/>
            <person name="Henrissat B."/>
            <person name="Andreopoulos B."/>
            <person name="Martin F.M."/>
            <person name="Harder C.B."/>
            <person name="Rigling D."/>
            <person name="Ford K.L."/>
            <person name="Foster G.D."/>
            <person name="Pangilinan J."/>
            <person name="Papanicolaou A."/>
            <person name="Barry K."/>
            <person name="LaButti K."/>
            <person name="Viragh M."/>
            <person name="Koriabine M."/>
            <person name="Yan M."/>
            <person name="Riley R."/>
            <person name="Champramary S."/>
            <person name="Plett K.L."/>
            <person name="Tsai I.J."/>
            <person name="Slot J."/>
            <person name="Sipos G."/>
            <person name="Plett J."/>
            <person name="Nagy L.G."/>
            <person name="Grigoriev I.V."/>
        </authorList>
    </citation>
    <scope>NUCLEOTIDE SEQUENCE</scope>
    <source>
        <strain evidence="2">FPL87.14</strain>
    </source>
</reference>
<dbReference type="PROSITE" id="PS51257">
    <property type="entry name" value="PROKAR_LIPOPROTEIN"/>
    <property type="match status" value="1"/>
</dbReference>
<dbReference type="EMBL" id="JAUEPT010000227">
    <property type="protein sequence ID" value="KAK0429627.1"/>
    <property type="molecule type" value="Genomic_DNA"/>
</dbReference>
<sequence>MKRRRTLLVGGCCLLAILCGCPIHDHNMAIYFLPQYLMRSIFVSRSASSVGRYASEPYPGSRHSVRTLLTSLKLAVCSLKLGSLTPSLLRMRTTAGTRNKHHS</sequence>
<organism evidence="2 3">
    <name type="scientific">Armillaria borealis</name>
    <dbReference type="NCBI Taxonomy" id="47425"/>
    <lineage>
        <taxon>Eukaryota</taxon>
        <taxon>Fungi</taxon>
        <taxon>Dikarya</taxon>
        <taxon>Basidiomycota</taxon>
        <taxon>Agaricomycotina</taxon>
        <taxon>Agaricomycetes</taxon>
        <taxon>Agaricomycetidae</taxon>
        <taxon>Agaricales</taxon>
        <taxon>Marasmiineae</taxon>
        <taxon>Physalacriaceae</taxon>
        <taxon>Armillaria</taxon>
    </lineage>
</organism>
<accession>A0AA39IU95</accession>
<evidence type="ECO:0000313" key="3">
    <source>
        <dbReference type="Proteomes" id="UP001175226"/>
    </source>
</evidence>
<comment type="caution">
    <text evidence="2">The sequence shown here is derived from an EMBL/GenBank/DDBJ whole genome shotgun (WGS) entry which is preliminary data.</text>
</comment>
<keyword evidence="3" id="KW-1185">Reference proteome</keyword>